<feature type="transmembrane region" description="Helical" evidence="1">
    <location>
        <begin position="108"/>
        <end position="129"/>
    </location>
</feature>
<organism evidence="2 3">
    <name type="scientific">Basidiobolus ranarum</name>
    <dbReference type="NCBI Taxonomy" id="34480"/>
    <lineage>
        <taxon>Eukaryota</taxon>
        <taxon>Fungi</taxon>
        <taxon>Fungi incertae sedis</taxon>
        <taxon>Zoopagomycota</taxon>
        <taxon>Entomophthoromycotina</taxon>
        <taxon>Basidiobolomycetes</taxon>
        <taxon>Basidiobolales</taxon>
        <taxon>Basidiobolaceae</taxon>
        <taxon>Basidiobolus</taxon>
    </lineage>
</organism>
<feature type="transmembrane region" description="Helical" evidence="1">
    <location>
        <begin position="51"/>
        <end position="68"/>
    </location>
</feature>
<evidence type="ECO:0000313" key="3">
    <source>
        <dbReference type="Proteomes" id="UP001479436"/>
    </source>
</evidence>
<proteinExistence type="predicted"/>
<dbReference type="Proteomes" id="UP001479436">
    <property type="component" value="Unassembled WGS sequence"/>
</dbReference>
<dbReference type="PANTHER" id="PTHR35329">
    <property type="entry name" value="CHITIN SYNTHASE EXPORT CHAPERONE"/>
    <property type="match status" value="1"/>
</dbReference>
<feature type="transmembrane region" description="Helical" evidence="1">
    <location>
        <begin position="229"/>
        <end position="253"/>
    </location>
</feature>
<keyword evidence="1" id="KW-1133">Transmembrane helix</keyword>
<dbReference type="InterPro" id="IPR022057">
    <property type="entry name" value="Chs7"/>
</dbReference>
<feature type="transmembrane region" description="Helical" evidence="1">
    <location>
        <begin position="197"/>
        <end position="217"/>
    </location>
</feature>
<name>A0ABR2WT75_9FUNG</name>
<reference evidence="2 3" key="1">
    <citation type="submission" date="2023-04" db="EMBL/GenBank/DDBJ databases">
        <title>Genome of Basidiobolus ranarum AG-B5.</title>
        <authorList>
            <person name="Stajich J.E."/>
            <person name="Carter-House D."/>
            <person name="Gryganskyi A."/>
        </authorList>
    </citation>
    <scope>NUCLEOTIDE SEQUENCE [LARGE SCALE GENOMIC DNA]</scope>
    <source>
        <strain evidence="2 3">AG-B5</strain>
    </source>
</reference>
<feature type="transmembrane region" description="Helical" evidence="1">
    <location>
        <begin position="265"/>
        <end position="284"/>
    </location>
</feature>
<keyword evidence="1" id="KW-0812">Transmembrane</keyword>
<gene>
    <name evidence="2" type="primary">CHS7_7</name>
    <name evidence="2" type="ORF">K7432_007594</name>
</gene>
<sequence>MVEFGSFESICRTISLTVCPLVGPLDHRTVPSCYSRNIDIVGFILFQPGTFTVYLVALIMTVIMIYNIRMKYTAVGRKEMVLFFYLYATTVLMEMLLITGIIPIGSSVYPWFTAAHMGLISTTIWSLLLNGFVGFQFAEDGTALSLWVSNLLDNVKMNKQLTCNEQSIRISSLFVWGGVFAVSILTFRQNLDSTNPLALWIIYIVLNGAAISIYFILQVILKFWVTKGFASFIVGDILIAGISFIAGQIALLGFSHEICEAVTHYLDGLFFAAGATLFSVMMIYKYWDSITKDDLEYLIDCKSDQWEVQNGTIEEEITQKKYREI</sequence>
<keyword evidence="1" id="KW-0472">Membrane</keyword>
<evidence type="ECO:0000313" key="2">
    <source>
        <dbReference type="EMBL" id="KAK9764707.1"/>
    </source>
</evidence>
<comment type="caution">
    <text evidence="2">The sequence shown here is derived from an EMBL/GenBank/DDBJ whole genome shotgun (WGS) entry which is preliminary data.</text>
</comment>
<feature type="transmembrane region" description="Helical" evidence="1">
    <location>
        <begin position="167"/>
        <end position="185"/>
    </location>
</feature>
<dbReference type="Pfam" id="PF12271">
    <property type="entry name" value="Chs7"/>
    <property type="match status" value="2"/>
</dbReference>
<protein>
    <submittedName>
        <fullName evidence="2">Chitin synthase, class 7</fullName>
    </submittedName>
</protein>
<dbReference type="EMBL" id="JASJQH010000381">
    <property type="protein sequence ID" value="KAK9764707.1"/>
    <property type="molecule type" value="Genomic_DNA"/>
</dbReference>
<accession>A0ABR2WT75</accession>
<keyword evidence="3" id="KW-1185">Reference proteome</keyword>
<dbReference type="PANTHER" id="PTHR35329:SF1">
    <property type="entry name" value="CHITIN SYNTHASE EXPORT CHAPERONE"/>
    <property type="match status" value="1"/>
</dbReference>
<evidence type="ECO:0000256" key="1">
    <source>
        <dbReference type="SAM" id="Phobius"/>
    </source>
</evidence>
<feature type="transmembrane region" description="Helical" evidence="1">
    <location>
        <begin position="80"/>
        <end position="102"/>
    </location>
</feature>